<dbReference type="SUPFAM" id="SSF55961">
    <property type="entry name" value="Bet v1-like"/>
    <property type="match status" value="1"/>
</dbReference>
<organism evidence="3 4">
    <name type="scientific">Senna tora</name>
    <dbReference type="NCBI Taxonomy" id="362788"/>
    <lineage>
        <taxon>Eukaryota</taxon>
        <taxon>Viridiplantae</taxon>
        <taxon>Streptophyta</taxon>
        <taxon>Embryophyta</taxon>
        <taxon>Tracheophyta</taxon>
        <taxon>Spermatophyta</taxon>
        <taxon>Magnoliopsida</taxon>
        <taxon>eudicotyledons</taxon>
        <taxon>Gunneridae</taxon>
        <taxon>Pentapetalae</taxon>
        <taxon>rosids</taxon>
        <taxon>fabids</taxon>
        <taxon>Fabales</taxon>
        <taxon>Fabaceae</taxon>
        <taxon>Caesalpinioideae</taxon>
        <taxon>Cassia clade</taxon>
        <taxon>Senna</taxon>
    </lineage>
</organism>
<keyword evidence="4" id="KW-1185">Reference proteome</keyword>
<dbReference type="Pfam" id="PF00407">
    <property type="entry name" value="Bet_v_1"/>
    <property type="match status" value="1"/>
</dbReference>
<accession>A0A834W4X4</accession>
<dbReference type="AlphaFoldDB" id="A0A834W4X4"/>
<proteinExistence type="inferred from homology"/>
<dbReference type="PANTHER" id="PTHR31338:SF16">
    <property type="entry name" value="POLYKETIDE CYCLASE_DEHYDRASE AND LIPID TRANSPORT SUPERFAMILY PROTEIN"/>
    <property type="match status" value="1"/>
</dbReference>
<protein>
    <submittedName>
        <fullName evidence="3">MLP-like protein 43</fullName>
    </submittedName>
</protein>
<name>A0A834W4X4_9FABA</name>
<gene>
    <name evidence="3" type="ORF">G2W53_035441</name>
</gene>
<dbReference type="Gene3D" id="3.30.530.20">
    <property type="match status" value="1"/>
</dbReference>
<evidence type="ECO:0000259" key="2">
    <source>
        <dbReference type="SMART" id="SM01037"/>
    </source>
</evidence>
<evidence type="ECO:0000313" key="3">
    <source>
        <dbReference type="EMBL" id="KAF7808698.1"/>
    </source>
</evidence>
<dbReference type="OrthoDB" id="1847301at2759"/>
<dbReference type="GO" id="GO:0006952">
    <property type="term" value="P:defense response"/>
    <property type="evidence" value="ECO:0007669"/>
    <property type="project" value="InterPro"/>
</dbReference>
<dbReference type="EMBL" id="JAAIUW010000011">
    <property type="protein sequence ID" value="KAF7808698.1"/>
    <property type="molecule type" value="Genomic_DNA"/>
</dbReference>
<dbReference type="Proteomes" id="UP000634136">
    <property type="component" value="Unassembled WGS sequence"/>
</dbReference>
<sequence>MALKGKIGAEIKIHSPATKFFNLFITQLHEVQNITDVVHQTKLHKGDWHGGKVVNCKEHLEKIDQAKKTILFNLFDGHASEQYKMLKSQLKVVNKGEEGVIATWTMKYEKLHEAIPPPQDYLDFLIKVTKDVDAHLLLKA</sequence>
<dbReference type="PANTHER" id="PTHR31338">
    <property type="entry name" value="POLYKETIDE CYCLASE/DEHYDRASE AND LIPID TRANSPORT SUPERFAMILY PROTEIN"/>
    <property type="match status" value="1"/>
</dbReference>
<comment type="caution">
    <text evidence="3">The sequence shown here is derived from an EMBL/GenBank/DDBJ whole genome shotgun (WGS) entry which is preliminary data.</text>
</comment>
<dbReference type="InterPro" id="IPR052006">
    <property type="entry name" value="MLP-like"/>
</dbReference>
<reference evidence="3" key="1">
    <citation type="submission" date="2020-09" db="EMBL/GenBank/DDBJ databases">
        <title>Genome-Enabled Discovery of Anthraquinone Biosynthesis in Senna tora.</title>
        <authorList>
            <person name="Kang S.-H."/>
            <person name="Pandey R.P."/>
            <person name="Lee C.-M."/>
            <person name="Sim J.-S."/>
            <person name="Jeong J.-T."/>
            <person name="Choi B.-S."/>
            <person name="Jung M."/>
            <person name="Ginzburg D."/>
            <person name="Zhao K."/>
            <person name="Won S.Y."/>
            <person name="Oh T.-J."/>
            <person name="Yu Y."/>
            <person name="Kim N.-H."/>
            <person name="Lee O.R."/>
            <person name="Lee T.-H."/>
            <person name="Bashyal P."/>
            <person name="Kim T.-S."/>
            <person name="Lee W.-H."/>
            <person name="Kawkins C."/>
            <person name="Kim C.-K."/>
            <person name="Kim J.S."/>
            <person name="Ahn B.O."/>
            <person name="Rhee S.Y."/>
            <person name="Sohng J.K."/>
        </authorList>
    </citation>
    <scope>NUCLEOTIDE SEQUENCE</scope>
    <source>
        <tissue evidence="3">Leaf</tissue>
    </source>
</reference>
<feature type="domain" description="Bet v I/Major latex protein" evidence="2">
    <location>
        <begin position="2"/>
        <end position="139"/>
    </location>
</feature>
<evidence type="ECO:0000256" key="1">
    <source>
        <dbReference type="ARBA" id="ARBA00038242"/>
    </source>
</evidence>
<dbReference type="InterPro" id="IPR023393">
    <property type="entry name" value="START-like_dom_sf"/>
</dbReference>
<dbReference type="SMART" id="SM01037">
    <property type="entry name" value="Bet_v_1"/>
    <property type="match status" value="1"/>
</dbReference>
<dbReference type="InterPro" id="IPR000916">
    <property type="entry name" value="Bet_v_I/MLP"/>
</dbReference>
<comment type="similarity">
    <text evidence="1">Belongs to the MLP family.</text>
</comment>
<evidence type="ECO:0000313" key="4">
    <source>
        <dbReference type="Proteomes" id="UP000634136"/>
    </source>
</evidence>